<dbReference type="CDD" id="cd06222">
    <property type="entry name" value="RNase_H_like"/>
    <property type="match status" value="1"/>
</dbReference>
<gene>
    <name evidence="2" type="ORF">F3Y22_tig00110931pilonHSYRG00199</name>
</gene>
<dbReference type="InterPro" id="IPR012337">
    <property type="entry name" value="RNaseH-like_sf"/>
</dbReference>
<dbReference type="InterPro" id="IPR036397">
    <property type="entry name" value="RNaseH_sf"/>
</dbReference>
<dbReference type="PANTHER" id="PTHR47723:SF19">
    <property type="entry name" value="POLYNUCLEOTIDYL TRANSFERASE, RIBONUCLEASE H-LIKE SUPERFAMILY PROTEIN"/>
    <property type="match status" value="1"/>
</dbReference>
<dbReference type="SUPFAM" id="SSF53098">
    <property type="entry name" value="Ribonuclease H-like"/>
    <property type="match status" value="1"/>
</dbReference>
<dbReference type="GO" id="GO:0004523">
    <property type="term" value="F:RNA-DNA hybrid ribonuclease activity"/>
    <property type="evidence" value="ECO:0007669"/>
    <property type="project" value="InterPro"/>
</dbReference>
<accession>A0A6A2ZEA2</accession>
<sequence>MAMIFYHYNNFEDFYSFPTEDHFVLVSNSTSNYRNNSDLGFDKRVLKKSISSSNNSGVLRASNSTLCKCNSKAGEPHATSNCVSPITPPIKWCIWKKPESGCIKLNTDGSIVRGYSGFGGLLRDHQGKPLCGFVTRSFQDNIFLVELLAVWRGIMLALDLGVSVIWIESDSLSVVKTLNREQSYDPKIDRYLGEIWNLLTMFEDYRVTHTWREANKAADYLSRKRIDEDEVVLWPIDFPNVLHNIIKDDAQRKIYFRP</sequence>
<dbReference type="InterPro" id="IPR053151">
    <property type="entry name" value="RNase_H-like"/>
</dbReference>
<evidence type="ECO:0000313" key="3">
    <source>
        <dbReference type="Proteomes" id="UP000436088"/>
    </source>
</evidence>
<name>A0A6A2ZEA2_HIBSY</name>
<dbReference type="Pfam" id="PF13456">
    <property type="entry name" value="RVT_3"/>
    <property type="match status" value="1"/>
</dbReference>
<evidence type="ECO:0000313" key="2">
    <source>
        <dbReference type="EMBL" id="KAE8689860.1"/>
    </source>
</evidence>
<dbReference type="GO" id="GO:0003676">
    <property type="term" value="F:nucleic acid binding"/>
    <property type="evidence" value="ECO:0007669"/>
    <property type="project" value="InterPro"/>
</dbReference>
<evidence type="ECO:0000259" key="1">
    <source>
        <dbReference type="Pfam" id="PF13456"/>
    </source>
</evidence>
<keyword evidence="3" id="KW-1185">Reference proteome</keyword>
<proteinExistence type="predicted"/>
<reference evidence="2" key="1">
    <citation type="submission" date="2019-09" db="EMBL/GenBank/DDBJ databases">
        <title>Draft genome information of white flower Hibiscus syriacus.</title>
        <authorList>
            <person name="Kim Y.-M."/>
        </authorList>
    </citation>
    <scope>NUCLEOTIDE SEQUENCE [LARGE SCALE GENOMIC DNA]</scope>
    <source>
        <strain evidence="2">YM2019G1</strain>
    </source>
</reference>
<organism evidence="2 3">
    <name type="scientific">Hibiscus syriacus</name>
    <name type="common">Rose of Sharon</name>
    <dbReference type="NCBI Taxonomy" id="106335"/>
    <lineage>
        <taxon>Eukaryota</taxon>
        <taxon>Viridiplantae</taxon>
        <taxon>Streptophyta</taxon>
        <taxon>Embryophyta</taxon>
        <taxon>Tracheophyta</taxon>
        <taxon>Spermatophyta</taxon>
        <taxon>Magnoliopsida</taxon>
        <taxon>eudicotyledons</taxon>
        <taxon>Gunneridae</taxon>
        <taxon>Pentapetalae</taxon>
        <taxon>rosids</taxon>
        <taxon>malvids</taxon>
        <taxon>Malvales</taxon>
        <taxon>Malvaceae</taxon>
        <taxon>Malvoideae</taxon>
        <taxon>Hibiscus</taxon>
    </lineage>
</organism>
<dbReference type="InterPro" id="IPR044730">
    <property type="entry name" value="RNase_H-like_dom_plant"/>
</dbReference>
<dbReference type="EMBL" id="VEPZ02001167">
    <property type="protein sequence ID" value="KAE8689860.1"/>
    <property type="molecule type" value="Genomic_DNA"/>
</dbReference>
<protein>
    <submittedName>
        <fullName evidence="2">E3 ubiquitin-protein ligase UPL1-like isoform X1</fullName>
    </submittedName>
</protein>
<comment type="caution">
    <text evidence="2">The sequence shown here is derived from an EMBL/GenBank/DDBJ whole genome shotgun (WGS) entry which is preliminary data.</text>
</comment>
<dbReference type="Gene3D" id="3.30.420.10">
    <property type="entry name" value="Ribonuclease H-like superfamily/Ribonuclease H"/>
    <property type="match status" value="1"/>
</dbReference>
<dbReference type="OrthoDB" id="966939at2759"/>
<dbReference type="Proteomes" id="UP000436088">
    <property type="component" value="Unassembled WGS sequence"/>
</dbReference>
<feature type="domain" description="RNase H type-1" evidence="1">
    <location>
        <begin position="106"/>
        <end position="223"/>
    </location>
</feature>
<dbReference type="PANTHER" id="PTHR47723">
    <property type="entry name" value="OS05G0353850 PROTEIN"/>
    <property type="match status" value="1"/>
</dbReference>
<dbReference type="AlphaFoldDB" id="A0A6A2ZEA2"/>
<dbReference type="InterPro" id="IPR002156">
    <property type="entry name" value="RNaseH_domain"/>
</dbReference>